<dbReference type="InterPro" id="IPR016193">
    <property type="entry name" value="Cytidine_deaminase-like"/>
</dbReference>
<dbReference type="GO" id="GO:0052717">
    <property type="term" value="F:tRNA-specific adenosine-34 deaminase activity"/>
    <property type="evidence" value="ECO:0007669"/>
    <property type="project" value="UniProtKB-EC"/>
</dbReference>
<accession>A0ABT6FC91</accession>
<protein>
    <submittedName>
        <fullName evidence="2">Nucleoside deaminase</fullName>
        <ecNumber evidence="2">3.5.4.33</ecNumber>
    </submittedName>
</protein>
<comment type="caution">
    <text evidence="2">The sequence shown here is derived from an EMBL/GenBank/DDBJ whole genome shotgun (WGS) entry which is preliminary data.</text>
</comment>
<dbReference type="EMBL" id="JARRAG010000002">
    <property type="protein sequence ID" value="MDG3005213.1"/>
    <property type="molecule type" value="Genomic_DNA"/>
</dbReference>
<proteinExistence type="predicted"/>
<dbReference type="RefSeq" id="WP_277861558.1">
    <property type="nucleotide sequence ID" value="NZ_JARRAG010000002.1"/>
</dbReference>
<dbReference type="Pfam" id="PF00383">
    <property type="entry name" value="dCMP_cyt_deam_1"/>
    <property type="match status" value="1"/>
</dbReference>
<dbReference type="PROSITE" id="PS51747">
    <property type="entry name" value="CYT_DCMP_DEAMINASES_2"/>
    <property type="match status" value="1"/>
</dbReference>
<dbReference type="InterPro" id="IPR002125">
    <property type="entry name" value="CMP_dCMP_dom"/>
</dbReference>
<name>A0ABT6FC91_9BACT</name>
<dbReference type="Proteomes" id="UP001216907">
    <property type="component" value="Unassembled WGS sequence"/>
</dbReference>
<evidence type="ECO:0000259" key="1">
    <source>
        <dbReference type="PROSITE" id="PS51747"/>
    </source>
</evidence>
<keyword evidence="3" id="KW-1185">Reference proteome</keyword>
<dbReference type="SUPFAM" id="SSF53927">
    <property type="entry name" value="Cytidine deaminase-like"/>
    <property type="match status" value="1"/>
</dbReference>
<dbReference type="EC" id="3.5.4.33" evidence="2"/>
<evidence type="ECO:0000313" key="3">
    <source>
        <dbReference type="Proteomes" id="UP001216907"/>
    </source>
</evidence>
<organism evidence="2 3">
    <name type="scientific">Paludisphaera mucosa</name>
    <dbReference type="NCBI Taxonomy" id="3030827"/>
    <lineage>
        <taxon>Bacteria</taxon>
        <taxon>Pseudomonadati</taxon>
        <taxon>Planctomycetota</taxon>
        <taxon>Planctomycetia</taxon>
        <taxon>Isosphaerales</taxon>
        <taxon>Isosphaeraceae</taxon>
        <taxon>Paludisphaera</taxon>
    </lineage>
</organism>
<dbReference type="CDD" id="cd01285">
    <property type="entry name" value="nucleoside_deaminase"/>
    <property type="match status" value="1"/>
</dbReference>
<reference evidence="2 3" key="1">
    <citation type="submission" date="2023-03" db="EMBL/GenBank/DDBJ databases">
        <title>Paludisphaera mucosa sp. nov. a novel planctomycete from northern fen.</title>
        <authorList>
            <person name="Ivanova A."/>
        </authorList>
    </citation>
    <scope>NUCLEOTIDE SEQUENCE [LARGE SCALE GENOMIC DNA]</scope>
    <source>
        <strain evidence="2 3">Pla2</strain>
    </source>
</reference>
<feature type="domain" description="CMP/dCMP-type deaminase" evidence="1">
    <location>
        <begin position="3"/>
        <end position="112"/>
    </location>
</feature>
<gene>
    <name evidence="2" type="ORF">PZE19_15600</name>
</gene>
<keyword evidence="2" id="KW-0378">Hydrolase</keyword>
<sequence>MSDDHERFMRRCLQLAATARDRGDTPVGGVVALDGVILGEGAETLPTGRSVTGHAEILACQAALDATGRRDLAAAVLYTTAEPCFMCAYVIRQLRISLVVYGLETPAVGGVTSIHPILTDPALDDWRPAPAVIGGVMREECGRLKVR</sequence>
<dbReference type="PANTHER" id="PTHR11079">
    <property type="entry name" value="CYTOSINE DEAMINASE FAMILY MEMBER"/>
    <property type="match status" value="1"/>
</dbReference>
<dbReference type="Gene3D" id="3.40.140.10">
    <property type="entry name" value="Cytidine Deaminase, domain 2"/>
    <property type="match status" value="1"/>
</dbReference>
<evidence type="ECO:0000313" key="2">
    <source>
        <dbReference type="EMBL" id="MDG3005213.1"/>
    </source>
</evidence>
<dbReference type="PANTHER" id="PTHR11079:SF179">
    <property type="entry name" value="TRNA(ADENINE(34)) DEAMINASE, CHLOROPLASTIC"/>
    <property type="match status" value="1"/>
</dbReference>